<feature type="region of interest" description="Disordered" evidence="1">
    <location>
        <begin position="115"/>
        <end position="137"/>
    </location>
</feature>
<name>A0A327YNZ9_9BACL</name>
<evidence type="ECO:0000256" key="2">
    <source>
        <dbReference type="SAM" id="Phobius"/>
    </source>
</evidence>
<gene>
    <name evidence="3" type="ORF">B0I26_103347</name>
</gene>
<dbReference type="EMBL" id="QLMH01000003">
    <property type="protein sequence ID" value="RAK21385.1"/>
    <property type="molecule type" value="Genomic_DNA"/>
</dbReference>
<keyword evidence="4" id="KW-1185">Reference proteome</keyword>
<protein>
    <submittedName>
        <fullName evidence="3">Stage II sporulation protein B</fullName>
    </submittedName>
</protein>
<evidence type="ECO:0000256" key="1">
    <source>
        <dbReference type="SAM" id="MobiDB-lite"/>
    </source>
</evidence>
<evidence type="ECO:0000313" key="4">
    <source>
        <dbReference type="Proteomes" id="UP000248555"/>
    </source>
</evidence>
<keyword evidence="2" id="KW-0472">Membrane</keyword>
<keyword evidence="2" id="KW-0812">Transmembrane</keyword>
<dbReference type="RefSeq" id="WP_111644633.1">
    <property type="nucleotide sequence ID" value="NZ_QLMH01000003.1"/>
</dbReference>
<organism evidence="3 4">
    <name type="scientific">Paranoxybacillus vitaminiphilus</name>
    <dbReference type="NCBI Taxonomy" id="581036"/>
    <lineage>
        <taxon>Bacteria</taxon>
        <taxon>Bacillati</taxon>
        <taxon>Bacillota</taxon>
        <taxon>Bacilli</taxon>
        <taxon>Bacillales</taxon>
        <taxon>Anoxybacillaceae</taxon>
        <taxon>Paranoxybacillus</taxon>
    </lineage>
</organism>
<reference evidence="3 4" key="1">
    <citation type="submission" date="2018-06" db="EMBL/GenBank/DDBJ databases">
        <title>Genomic Encyclopedia of Type Strains, Phase III (KMG-III): the genomes of soil and plant-associated and newly described type strains.</title>
        <authorList>
            <person name="Whitman W."/>
        </authorList>
    </citation>
    <scope>NUCLEOTIDE SEQUENCE [LARGE SCALE GENOMIC DNA]</scope>
    <source>
        <strain evidence="3 4">CGMCC 1.8979</strain>
    </source>
</reference>
<accession>A0A327YNZ9</accession>
<proteinExistence type="predicted"/>
<evidence type="ECO:0000313" key="3">
    <source>
        <dbReference type="EMBL" id="RAK21385.1"/>
    </source>
</evidence>
<comment type="caution">
    <text evidence="3">The sequence shown here is derived from an EMBL/GenBank/DDBJ whole genome shotgun (WGS) entry which is preliminary data.</text>
</comment>
<keyword evidence="2" id="KW-1133">Transmembrane helix</keyword>
<dbReference type="Proteomes" id="UP000248555">
    <property type="component" value="Unassembled WGS sequence"/>
</dbReference>
<dbReference type="OrthoDB" id="2964557at2"/>
<dbReference type="AlphaFoldDB" id="A0A327YNZ9"/>
<sequence>MDKQENKISIKINGSERPFTTEEAAISKHLTNEIREKKERLFENDHKQENEHSVMDWTELRKAKASPIKKKSLNSTVRKHKSALVSIFTAVVIGTSLGFVVLNFLSEEKVNGTPEEFVSSSNSALPPPHTETKEQAAGSAQQSAFSVYVIQAGVFSTAEAAGEYRSKLNNAGIPAVAFGEKPTYLFIGIGLEKEALRPVSELYQQKGQETYMKPMTLAPEADAEANKILAASQSFYEKLISASVQLSGGQSLSDEIKKDLQNEYKQFQTVKAPGAKNAVEYKKRLENAYALFTSFEQTKDAQLLPKIQQQLLEALTLYMAFTSK</sequence>
<feature type="transmembrane region" description="Helical" evidence="2">
    <location>
        <begin position="83"/>
        <end position="105"/>
    </location>
</feature>